<dbReference type="InterPro" id="IPR017923">
    <property type="entry name" value="TFIIS_N"/>
</dbReference>
<dbReference type="GO" id="GO:0005634">
    <property type="term" value="C:nucleus"/>
    <property type="evidence" value="ECO:0007669"/>
    <property type="project" value="UniProtKB-SubCell"/>
</dbReference>
<feature type="compositionally biased region" description="Basic and acidic residues" evidence="3">
    <location>
        <begin position="96"/>
        <end position="109"/>
    </location>
</feature>
<keyword evidence="6" id="KW-1185">Reference proteome</keyword>
<gene>
    <name evidence="5" type="ORF">MOQ_000046</name>
</gene>
<proteinExistence type="inferred from homology"/>
<dbReference type="PANTHER" id="PTHR46010">
    <property type="entry name" value="PROTEIN IWS1 HOMOLOG"/>
    <property type="match status" value="1"/>
</dbReference>
<evidence type="ECO:0000313" key="6">
    <source>
        <dbReference type="Proteomes" id="UP000007350"/>
    </source>
</evidence>
<accession>K2MWV3</accession>
<evidence type="ECO:0000313" key="5">
    <source>
        <dbReference type="EMBL" id="EKF39718.1"/>
    </source>
</evidence>
<feature type="region of interest" description="Disordered" evidence="3">
    <location>
        <begin position="418"/>
        <end position="443"/>
    </location>
</feature>
<dbReference type="AlphaFoldDB" id="K2MWV3"/>
<comment type="subcellular location">
    <subcellularLocation>
        <location evidence="2">Nucleus</location>
    </subcellularLocation>
</comment>
<evidence type="ECO:0000256" key="1">
    <source>
        <dbReference type="ARBA" id="ARBA00037992"/>
    </source>
</evidence>
<dbReference type="PROSITE" id="PS51319">
    <property type="entry name" value="TFIIS_N"/>
    <property type="match status" value="1"/>
</dbReference>
<name>K2MWV3_TRYCR</name>
<evidence type="ECO:0000259" key="4">
    <source>
        <dbReference type="PROSITE" id="PS51319"/>
    </source>
</evidence>
<feature type="region of interest" description="Disordered" evidence="3">
    <location>
        <begin position="1"/>
        <end position="211"/>
    </location>
</feature>
<dbReference type="InterPro" id="IPR035441">
    <property type="entry name" value="TFIIS/LEDGF_dom_sf"/>
</dbReference>
<sequence>MSSNSDDQLVLGIPAHKLGDAPNTADLHGGEETEGEEDAYLDLGPTSGKESNDDDVGDGGDDEGAEGESHSGGAGGGENDGSATQLSDKALRGIKSKTEAKALGRDLYKRWKKLRRRSNKEERHRHHSKKKRKSRREEKKGKDKKKDRKRRRRVDDDDDDDEDSEHHGGERNDDLAEDRYDHGQEKNRRAGATKKKRKRSRGEKPIALGDEDLGAAPFADLDEVLQVEEAAAKQSGGQGVKGVHREPKVKKLTADAQRDVFRSMAAGVVNAMREARLKDEVEMNERRPPLHRVAIRENVISQCRREALRSFLIEEGILQELSTWLYDFTRNELAAFELRSDALDILLSFPIEGELEVGVARNGDEILDAFTGMTREHLIHTDLGSAVNALRQSKQEVHQNRAKAVRLLERLSRAMAGGVRSGRRGGSDGVRGSHGGGGGLSSGVTWKCKEDPTVAPPFHTVQTGTEVFQSALARPDPLDPLSYLRLPPRRAPKVHVTNLGGNVGVGG</sequence>
<feature type="compositionally biased region" description="Gly residues" evidence="3">
    <location>
        <begin position="70"/>
        <end position="79"/>
    </location>
</feature>
<protein>
    <recommendedName>
        <fullName evidence="4">TFIIS N-terminal domain-containing protein</fullName>
    </recommendedName>
</protein>
<feature type="compositionally biased region" description="Acidic residues" evidence="3">
    <location>
        <begin position="52"/>
        <end position="66"/>
    </location>
</feature>
<evidence type="ECO:0000256" key="3">
    <source>
        <dbReference type="SAM" id="MobiDB-lite"/>
    </source>
</evidence>
<evidence type="ECO:0000256" key="2">
    <source>
        <dbReference type="PROSITE-ProRule" id="PRU00649"/>
    </source>
</evidence>
<feature type="compositionally biased region" description="Basic residues" evidence="3">
    <location>
        <begin position="189"/>
        <end position="201"/>
    </location>
</feature>
<keyword evidence="2" id="KW-0539">Nucleus</keyword>
<feature type="compositionally biased region" description="Basic residues" evidence="3">
    <location>
        <begin position="110"/>
        <end position="134"/>
    </location>
</feature>
<dbReference type="Gene3D" id="1.20.930.10">
    <property type="entry name" value="Conserved domain common to transcription factors TFIIS, elongin A, CRSP70"/>
    <property type="match status" value="1"/>
</dbReference>
<feature type="compositionally biased region" description="Gly residues" evidence="3">
    <location>
        <begin position="427"/>
        <end position="441"/>
    </location>
</feature>
<feature type="compositionally biased region" description="Basic residues" evidence="3">
    <location>
        <begin position="142"/>
        <end position="152"/>
    </location>
</feature>
<dbReference type="EMBL" id="AHKC01000152">
    <property type="protein sequence ID" value="EKF39718.1"/>
    <property type="molecule type" value="Genomic_DNA"/>
</dbReference>
<comment type="caution">
    <text evidence="5">The sequence shown here is derived from an EMBL/GenBank/DDBJ whole genome shotgun (WGS) entry which is preliminary data.</text>
</comment>
<dbReference type="PANTHER" id="PTHR46010:SF1">
    <property type="entry name" value="PROTEIN IWS1 HOMOLOG"/>
    <property type="match status" value="1"/>
</dbReference>
<dbReference type="Proteomes" id="UP000007350">
    <property type="component" value="Unassembled WGS sequence"/>
</dbReference>
<organism evidence="5 6">
    <name type="scientific">Trypanosoma cruzi marinkellei</name>
    <dbReference type="NCBI Taxonomy" id="85056"/>
    <lineage>
        <taxon>Eukaryota</taxon>
        <taxon>Discoba</taxon>
        <taxon>Euglenozoa</taxon>
        <taxon>Kinetoplastea</taxon>
        <taxon>Metakinetoplastina</taxon>
        <taxon>Trypanosomatida</taxon>
        <taxon>Trypanosomatidae</taxon>
        <taxon>Trypanosoma</taxon>
        <taxon>Schizotrypanum</taxon>
    </lineage>
</organism>
<dbReference type="GO" id="GO:0016973">
    <property type="term" value="P:poly(A)+ mRNA export from nucleus"/>
    <property type="evidence" value="ECO:0007669"/>
    <property type="project" value="TreeGrafter"/>
</dbReference>
<feature type="domain" description="TFIIS N-terminal" evidence="4">
    <location>
        <begin position="319"/>
        <end position="418"/>
    </location>
</feature>
<feature type="compositionally biased region" description="Basic and acidic residues" evidence="3">
    <location>
        <begin position="164"/>
        <end position="188"/>
    </location>
</feature>
<dbReference type="InterPro" id="IPR051037">
    <property type="entry name" value="RNAPII_TF_IWS1"/>
</dbReference>
<dbReference type="OrthoDB" id="266335at2759"/>
<reference evidence="5 6" key="1">
    <citation type="journal article" date="2012" name="BMC Genomics">
        <title>Comparative genomic analysis of human infective Trypanosoma cruzi lineages with the bat-restricted subspecies T. cruzi marinkellei.</title>
        <authorList>
            <person name="Franzen O."/>
            <person name="Talavera-Lopez C."/>
            <person name="Ochaya S."/>
            <person name="Butler C.E."/>
            <person name="Messenger L.A."/>
            <person name="Lewis M.D."/>
            <person name="Llewellyn M.S."/>
            <person name="Marinkelle C.J."/>
            <person name="Tyler K.M."/>
            <person name="Miles M.A."/>
            <person name="Andersson B."/>
        </authorList>
    </citation>
    <scope>NUCLEOTIDE SEQUENCE [LARGE SCALE GENOMIC DNA]</scope>
    <source>
        <strain evidence="5 6">B7</strain>
    </source>
</reference>
<comment type="similarity">
    <text evidence="1">Belongs to the IWS1 family.</text>
</comment>